<dbReference type="EC" id="2.4.1.-" evidence="11"/>
<dbReference type="EMBL" id="LUKF01000008">
    <property type="protein sequence ID" value="KYG67615.1"/>
    <property type="molecule type" value="Genomic_DNA"/>
</dbReference>
<protein>
    <recommendedName>
        <fullName evidence="3 10">Poly-beta-1,6-N-acetyl-D-glucosamine synthase</fullName>
        <shortName evidence="11">Poly-beta-1,6-GlcNAc synthase</shortName>
        <ecNumber evidence="11">2.4.1.-</ecNumber>
    </recommendedName>
</protein>
<keyword evidence="9 11" id="KW-0472">Membrane</keyword>
<dbReference type="Pfam" id="PF00535">
    <property type="entry name" value="Glycos_transf_2"/>
    <property type="match status" value="1"/>
</dbReference>
<evidence type="ECO:0000259" key="12">
    <source>
        <dbReference type="Pfam" id="PF00535"/>
    </source>
</evidence>
<name>A0A150WT57_BDEBC</name>
<reference evidence="13 14" key="1">
    <citation type="submission" date="2016-03" db="EMBL/GenBank/DDBJ databases">
        <authorList>
            <person name="Ploux O."/>
        </authorList>
    </citation>
    <scope>NUCLEOTIDE SEQUENCE [LARGE SCALE GENOMIC DNA]</scope>
    <source>
        <strain evidence="13 14">BER2</strain>
    </source>
</reference>
<keyword evidence="7 11" id="KW-0812">Transmembrane</keyword>
<evidence type="ECO:0000256" key="11">
    <source>
        <dbReference type="RuleBase" id="RU364028"/>
    </source>
</evidence>
<feature type="transmembrane region" description="Helical" evidence="11">
    <location>
        <begin position="325"/>
        <end position="348"/>
    </location>
</feature>
<evidence type="ECO:0000256" key="5">
    <source>
        <dbReference type="ARBA" id="ARBA00022676"/>
    </source>
</evidence>
<evidence type="ECO:0000313" key="13">
    <source>
        <dbReference type="EMBL" id="KYG67615.1"/>
    </source>
</evidence>
<proteinExistence type="inferred from homology"/>
<dbReference type="NCBIfam" id="TIGR03937">
    <property type="entry name" value="PgaC_IcaA"/>
    <property type="match status" value="1"/>
</dbReference>
<comment type="caution">
    <text evidence="13">The sequence shown here is derived from an EMBL/GenBank/DDBJ whole genome shotgun (WGS) entry which is preliminary data.</text>
</comment>
<feature type="transmembrane region" description="Helical" evidence="11">
    <location>
        <begin position="296"/>
        <end position="319"/>
    </location>
</feature>
<feature type="transmembrane region" description="Helical" evidence="11">
    <location>
        <begin position="12"/>
        <end position="34"/>
    </location>
</feature>
<comment type="similarity">
    <text evidence="2 11">Belongs to the glycosyltransferase 2 family.</text>
</comment>
<dbReference type="Proteomes" id="UP000075391">
    <property type="component" value="Unassembled WGS sequence"/>
</dbReference>
<keyword evidence="4 11" id="KW-1003">Cell membrane</keyword>
<dbReference type="GO" id="GO:0005886">
    <property type="term" value="C:plasma membrane"/>
    <property type="evidence" value="ECO:0007669"/>
    <property type="project" value="UniProtKB-SubCell"/>
</dbReference>
<evidence type="ECO:0000256" key="6">
    <source>
        <dbReference type="ARBA" id="ARBA00022679"/>
    </source>
</evidence>
<evidence type="ECO:0000256" key="4">
    <source>
        <dbReference type="ARBA" id="ARBA00022475"/>
    </source>
</evidence>
<gene>
    <name evidence="13" type="ORF">AZI85_17195</name>
</gene>
<feature type="transmembrane region" description="Helical" evidence="11">
    <location>
        <begin position="360"/>
        <end position="381"/>
    </location>
</feature>
<keyword evidence="5 11" id="KW-0328">Glycosyltransferase</keyword>
<dbReference type="PANTHER" id="PTHR43630">
    <property type="entry name" value="POLY-BETA-1,6-N-ACETYL-D-GLUCOSAMINE SYNTHASE"/>
    <property type="match status" value="1"/>
</dbReference>
<evidence type="ECO:0000256" key="7">
    <source>
        <dbReference type="ARBA" id="ARBA00022692"/>
    </source>
</evidence>
<dbReference type="AlphaFoldDB" id="A0A150WT57"/>
<keyword evidence="8 11" id="KW-1133">Transmembrane helix</keyword>
<evidence type="ECO:0000256" key="2">
    <source>
        <dbReference type="ARBA" id="ARBA00006739"/>
    </source>
</evidence>
<dbReference type="CDD" id="cd06423">
    <property type="entry name" value="CESA_like"/>
    <property type="match status" value="1"/>
</dbReference>
<feature type="domain" description="Glycosyltransferase 2-like" evidence="12">
    <location>
        <begin position="52"/>
        <end position="218"/>
    </location>
</feature>
<evidence type="ECO:0000256" key="10">
    <source>
        <dbReference type="NCBIfam" id="TIGR03937"/>
    </source>
</evidence>
<dbReference type="PANTHER" id="PTHR43630:SF1">
    <property type="entry name" value="POLY-BETA-1,6-N-ACETYL-D-GLUCOSAMINE SYNTHASE"/>
    <property type="match status" value="1"/>
</dbReference>
<dbReference type="GO" id="GO:0008375">
    <property type="term" value="F:acetylglucosaminyltransferase activity"/>
    <property type="evidence" value="ECO:0007669"/>
    <property type="project" value="UniProtKB-UniRule"/>
</dbReference>
<dbReference type="SUPFAM" id="SSF53448">
    <property type="entry name" value="Nucleotide-diphospho-sugar transferases"/>
    <property type="match status" value="1"/>
</dbReference>
<evidence type="ECO:0000256" key="9">
    <source>
        <dbReference type="ARBA" id="ARBA00023136"/>
    </source>
</evidence>
<dbReference type="RefSeq" id="WP_063243325.1">
    <property type="nucleotide sequence ID" value="NZ_LUKF01000008.1"/>
</dbReference>
<dbReference type="InterPro" id="IPR029044">
    <property type="entry name" value="Nucleotide-diphossugar_trans"/>
</dbReference>
<evidence type="ECO:0000313" key="14">
    <source>
        <dbReference type="Proteomes" id="UP000075391"/>
    </source>
</evidence>
<dbReference type="OrthoDB" id="396512at2"/>
<sequence>MIFSYLPVLFTSLFLITPFVLPLIWIMGAFVFYFKRERHRSTLSEFSNQPYTILIPCFNEEKTAEATICSLDQLPSDQCEIIAINDGSRDKTQSVLEKLAMSRPNMRVINLVQNRGKAAALTLGAMASRHEFILCIDADSELDANAPRLMMEHFRDPHVAGVTGNPRVKNRGTLVGRLQVGEFSALVGMIKRYHQTLGRLFALSGVLVMFRKSAVESVGYWDTYTVTEDVGISWKLQTSGWALKYEPKATCDVLMPDTLKGLWKQRLRWAQGGFEVILRHGRSVLKSRDTGLRLVLLEYVFSVTWAFLLPVTIAIALFGHNPHDINLSYAILLTGVMSFLQFAVGMFLHGRYERSAKLGFVAIWYPFAYWMINSFVLFVAIPKVLFGPKRQFSSWISPDRGGVTYAKNN</sequence>
<keyword evidence="6 11" id="KW-0808">Transferase</keyword>
<dbReference type="Gene3D" id="3.90.550.10">
    <property type="entry name" value="Spore Coat Polysaccharide Biosynthesis Protein SpsA, Chain A"/>
    <property type="match status" value="1"/>
</dbReference>
<evidence type="ECO:0000256" key="8">
    <source>
        <dbReference type="ARBA" id="ARBA00022989"/>
    </source>
</evidence>
<organism evidence="13 14">
    <name type="scientific">Bdellovibrio bacteriovorus</name>
    <dbReference type="NCBI Taxonomy" id="959"/>
    <lineage>
        <taxon>Bacteria</taxon>
        <taxon>Pseudomonadati</taxon>
        <taxon>Bdellovibrionota</taxon>
        <taxon>Bdellovibrionia</taxon>
        <taxon>Bdellovibrionales</taxon>
        <taxon>Pseudobdellovibrionaceae</taxon>
        <taxon>Bdellovibrio</taxon>
    </lineage>
</organism>
<dbReference type="GO" id="GO:0043708">
    <property type="term" value="P:cell adhesion involved in biofilm formation"/>
    <property type="evidence" value="ECO:0007669"/>
    <property type="project" value="InterPro"/>
</dbReference>
<dbReference type="InterPro" id="IPR023853">
    <property type="entry name" value="PGA_PgaC/IcaA"/>
</dbReference>
<dbReference type="InterPro" id="IPR001173">
    <property type="entry name" value="Glyco_trans_2-like"/>
</dbReference>
<comment type="subcellular location">
    <subcellularLocation>
        <location evidence="1 11">Cell membrane</location>
        <topology evidence="1 11">Multi-pass membrane protein</topology>
    </subcellularLocation>
</comment>
<evidence type="ECO:0000256" key="1">
    <source>
        <dbReference type="ARBA" id="ARBA00004651"/>
    </source>
</evidence>
<accession>A0A150WT57</accession>
<evidence type="ECO:0000256" key="3">
    <source>
        <dbReference type="ARBA" id="ARBA00017381"/>
    </source>
</evidence>